<evidence type="ECO:0000259" key="6">
    <source>
        <dbReference type="Pfam" id="PF04932"/>
    </source>
</evidence>
<proteinExistence type="predicted"/>
<dbReference type="GO" id="GO:0016020">
    <property type="term" value="C:membrane"/>
    <property type="evidence" value="ECO:0007669"/>
    <property type="project" value="UniProtKB-SubCell"/>
</dbReference>
<evidence type="ECO:0000313" key="7">
    <source>
        <dbReference type="EMBL" id="MBD2776046.1"/>
    </source>
</evidence>
<keyword evidence="7" id="KW-0436">Ligase</keyword>
<feature type="transmembrane region" description="Helical" evidence="5">
    <location>
        <begin position="351"/>
        <end position="375"/>
    </location>
</feature>
<dbReference type="PANTHER" id="PTHR37422">
    <property type="entry name" value="TEICHURONIC ACID BIOSYNTHESIS PROTEIN TUAE"/>
    <property type="match status" value="1"/>
</dbReference>
<comment type="subcellular location">
    <subcellularLocation>
        <location evidence="1">Membrane</location>
        <topology evidence="1">Multi-pass membrane protein</topology>
    </subcellularLocation>
</comment>
<feature type="transmembrane region" description="Helical" evidence="5">
    <location>
        <begin position="99"/>
        <end position="121"/>
    </location>
</feature>
<organism evidence="7 8">
    <name type="scientific">Iningainema tapete BLCC-T55</name>
    <dbReference type="NCBI Taxonomy" id="2748662"/>
    <lineage>
        <taxon>Bacteria</taxon>
        <taxon>Bacillati</taxon>
        <taxon>Cyanobacteriota</taxon>
        <taxon>Cyanophyceae</taxon>
        <taxon>Nostocales</taxon>
        <taxon>Scytonemataceae</taxon>
        <taxon>Iningainema tapete</taxon>
    </lineage>
</organism>
<evidence type="ECO:0000256" key="1">
    <source>
        <dbReference type="ARBA" id="ARBA00004141"/>
    </source>
</evidence>
<feature type="transmembrane region" description="Helical" evidence="5">
    <location>
        <begin position="225"/>
        <end position="253"/>
    </location>
</feature>
<feature type="transmembrane region" description="Helical" evidence="5">
    <location>
        <begin position="175"/>
        <end position="195"/>
    </location>
</feature>
<dbReference type="PANTHER" id="PTHR37422:SF13">
    <property type="entry name" value="LIPOPOLYSACCHARIDE BIOSYNTHESIS PROTEIN PA4999-RELATED"/>
    <property type="match status" value="1"/>
</dbReference>
<reference evidence="7" key="1">
    <citation type="submission" date="2020-09" db="EMBL/GenBank/DDBJ databases">
        <title>Iningainema tapete sp. nov. (Scytonemataceae, Cyanobacteria) from greenhouses in central Florida (USA) produces two types of nodularin with biosynthetic potential for microcystin-LR and anabaenopeptins.</title>
        <authorList>
            <person name="Berthold D.E."/>
            <person name="Lefler F.W."/>
            <person name="Huang I.-S."/>
            <person name="Abdulla H."/>
            <person name="Zimba P.V."/>
            <person name="Laughinghouse H.D. IV."/>
        </authorList>
    </citation>
    <scope>NUCLEOTIDE SEQUENCE</scope>
    <source>
        <strain evidence="7">BLCCT55</strain>
    </source>
</reference>
<evidence type="ECO:0000256" key="5">
    <source>
        <dbReference type="SAM" id="Phobius"/>
    </source>
</evidence>
<keyword evidence="2 5" id="KW-0812">Transmembrane</keyword>
<feature type="transmembrane region" description="Helical" evidence="5">
    <location>
        <begin position="387"/>
        <end position="412"/>
    </location>
</feature>
<dbReference type="EMBL" id="JACXAE010000086">
    <property type="protein sequence ID" value="MBD2776046.1"/>
    <property type="molecule type" value="Genomic_DNA"/>
</dbReference>
<dbReference type="AlphaFoldDB" id="A0A8J6XRD0"/>
<feature type="transmembrane region" description="Helical" evidence="5">
    <location>
        <begin position="70"/>
        <end position="93"/>
    </location>
</feature>
<comment type="caution">
    <text evidence="7">The sequence shown here is derived from an EMBL/GenBank/DDBJ whole genome shotgun (WGS) entry which is preliminary data.</text>
</comment>
<dbReference type="Proteomes" id="UP000629098">
    <property type="component" value="Unassembled WGS sequence"/>
</dbReference>
<dbReference type="GO" id="GO:0016874">
    <property type="term" value="F:ligase activity"/>
    <property type="evidence" value="ECO:0007669"/>
    <property type="project" value="UniProtKB-KW"/>
</dbReference>
<protein>
    <submittedName>
        <fullName evidence="7">O-antigen ligase family protein</fullName>
    </submittedName>
</protein>
<feature type="transmembrane region" description="Helical" evidence="5">
    <location>
        <begin position="33"/>
        <end position="58"/>
    </location>
</feature>
<evidence type="ECO:0000256" key="4">
    <source>
        <dbReference type="ARBA" id="ARBA00023136"/>
    </source>
</evidence>
<evidence type="ECO:0000256" key="2">
    <source>
        <dbReference type="ARBA" id="ARBA00022692"/>
    </source>
</evidence>
<sequence length="441" mass="49492">MFKAFINITKNLQIGDLSSTERVIYWGIILTPVWWLLGIQPLLYPAVVITLLAVAFSLDRVIKSSLPACIWAWLIMALVMLWTAILGLYSMGFPLQETAAGLVTFLKSYFFIFASLALPFWTKVRVFVITRAVAWMATSYLINTGIQMLLLVIGIRNAVYTPVLARLIPGDKSSLQIVLASIQSFFGIPLPRTVLYTPDPPILGISSVLCFLICLNEKNHRLRNWALAGSLCGLLVSFSRLAWMCLPLALLIVACFQSSKMRQTYLWLASLTFLICSFLGLSVGQLLDKPLEIFDSARSSSSAERALVVSKTLEAWQEKLWLGWGVIQGKAHLYEDVYISLGSFSTYAAVLYLHGIVGMVCFVLALLLTLFFFYTPAVQGNTLSKRAFACLAVLYLQMNATPLSWMAVYMWFFFLWLGTVIQTIHQDNLTVSSWEQLSEFK</sequence>
<accession>A0A8J6XRD0</accession>
<feature type="transmembrane region" description="Helical" evidence="5">
    <location>
        <begin position="265"/>
        <end position="287"/>
    </location>
</feature>
<keyword evidence="8" id="KW-1185">Reference proteome</keyword>
<feature type="domain" description="O-antigen ligase-related" evidence="6">
    <location>
        <begin position="226"/>
        <end position="363"/>
    </location>
</feature>
<evidence type="ECO:0000313" key="8">
    <source>
        <dbReference type="Proteomes" id="UP000629098"/>
    </source>
</evidence>
<evidence type="ECO:0000256" key="3">
    <source>
        <dbReference type="ARBA" id="ARBA00022989"/>
    </source>
</evidence>
<keyword evidence="4 5" id="KW-0472">Membrane</keyword>
<keyword evidence="3 5" id="KW-1133">Transmembrane helix</keyword>
<dbReference type="RefSeq" id="WP_190835098.1">
    <property type="nucleotide sequence ID" value="NZ_CAWPPI010000086.1"/>
</dbReference>
<gene>
    <name evidence="7" type="ORF">ICL16_29295</name>
</gene>
<dbReference type="Pfam" id="PF04932">
    <property type="entry name" value="Wzy_C"/>
    <property type="match status" value="1"/>
</dbReference>
<dbReference type="InterPro" id="IPR007016">
    <property type="entry name" value="O-antigen_ligase-rel_domated"/>
</dbReference>
<feature type="transmembrane region" description="Helical" evidence="5">
    <location>
        <begin position="133"/>
        <end position="155"/>
    </location>
</feature>
<name>A0A8J6XRD0_9CYAN</name>
<dbReference type="InterPro" id="IPR051533">
    <property type="entry name" value="WaaL-like"/>
</dbReference>